<evidence type="ECO:0000256" key="11">
    <source>
        <dbReference type="ARBA" id="ARBA00023136"/>
    </source>
</evidence>
<keyword evidence="12 18" id="KW-0675">Receptor</keyword>
<dbReference type="PANTHER" id="PTHR32552:SF68">
    <property type="entry name" value="FERRICHROME OUTER MEMBRANE TRANSPORTER_PHAGE RECEPTOR"/>
    <property type="match status" value="1"/>
</dbReference>
<evidence type="ECO:0000259" key="17">
    <source>
        <dbReference type="Pfam" id="PF07715"/>
    </source>
</evidence>
<evidence type="ECO:0000256" key="2">
    <source>
        <dbReference type="ARBA" id="ARBA00009810"/>
    </source>
</evidence>
<evidence type="ECO:0000256" key="4">
    <source>
        <dbReference type="ARBA" id="ARBA00022452"/>
    </source>
</evidence>
<keyword evidence="7" id="KW-0732">Signal</keyword>
<dbReference type="Pfam" id="PF00593">
    <property type="entry name" value="TonB_dep_Rec_b-barrel"/>
    <property type="match status" value="1"/>
</dbReference>
<keyword evidence="13 14" id="KW-0998">Cell outer membrane</keyword>
<evidence type="ECO:0000256" key="8">
    <source>
        <dbReference type="ARBA" id="ARBA00023004"/>
    </source>
</evidence>
<keyword evidence="3 14" id="KW-0813">Transport</keyword>
<dbReference type="PROSITE" id="PS52016">
    <property type="entry name" value="TONB_DEPENDENT_REC_3"/>
    <property type="match status" value="1"/>
</dbReference>
<keyword evidence="11 14" id="KW-0472">Membrane</keyword>
<dbReference type="InterPro" id="IPR036942">
    <property type="entry name" value="Beta-barrel_TonB_sf"/>
</dbReference>
<dbReference type="FunFam" id="2.170.130.10:FF:000001">
    <property type="entry name" value="Catecholate siderophore TonB-dependent receptor"/>
    <property type="match status" value="1"/>
</dbReference>
<evidence type="ECO:0000256" key="1">
    <source>
        <dbReference type="ARBA" id="ARBA00004571"/>
    </source>
</evidence>
<evidence type="ECO:0000256" key="14">
    <source>
        <dbReference type="PROSITE-ProRule" id="PRU01360"/>
    </source>
</evidence>
<dbReference type="EMBL" id="CP013987">
    <property type="protein sequence ID" value="ALZ85108.1"/>
    <property type="molecule type" value="Genomic_DNA"/>
</dbReference>
<dbReference type="OrthoDB" id="127311at2"/>
<dbReference type="RefSeq" id="WP_059315278.1">
    <property type="nucleotide sequence ID" value="NZ_CP013987.1"/>
</dbReference>
<keyword evidence="6 14" id="KW-0812">Transmembrane</keyword>
<dbReference type="GO" id="GO:0015344">
    <property type="term" value="F:siderophore uptake transmembrane transporter activity"/>
    <property type="evidence" value="ECO:0007669"/>
    <property type="project" value="TreeGrafter"/>
</dbReference>
<proteinExistence type="inferred from homology"/>
<keyword evidence="8" id="KW-0408">Iron</keyword>
<dbReference type="InterPro" id="IPR000531">
    <property type="entry name" value="Beta-barrel_TonB"/>
</dbReference>
<dbReference type="Proteomes" id="UP000064137">
    <property type="component" value="Chromosome"/>
</dbReference>
<evidence type="ECO:0000256" key="10">
    <source>
        <dbReference type="ARBA" id="ARBA00023077"/>
    </source>
</evidence>
<dbReference type="NCBIfam" id="TIGR01783">
    <property type="entry name" value="TonB-siderophor"/>
    <property type="match status" value="1"/>
</dbReference>
<dbReference type="InterPro" id="IPR037066">
    <property type="entry name" value="Plug_dom_sf"/>
</dbReference>
<reference evidence="18 19" key="1">
    <citation type="submission" date="2016-01" db="EMBL/GenBank/DDBJ databases">
        <title>Annotation of Pseudomonas oryzihabitans USDA-ARS-USMARC-56511.</title>
        <authorList>
            <person name="Harhay G.P."/>
            <person name="Harhay D.M."/>
            <person name="Smith T.P.L."/>
            <person name="Bono J.L."/>
            <person name="Heaton M.P."/>
            <person name="Clawson M.L."/>
            <person name="Chitko-Mckown C.G."/>
            <person name="Capik S.F."/>
            <person name="DeDonder K.D."/>
            <person name="Apley M.D."/>
            <person name="Lubbers B.V."/>
            <person name="White B.J."/>
            <person name="Larson R.L."/>
        </authorList>
    </citation>
    <scope>NUCLEOTIDE SEQUENCE [LARGE SCALE GENOMIC DNA]</scope>
    <source>
        <strain evidence="18 19">USDA-ARS-USMARC-56511</strain>
    </source>
</reference>
<keyword evidence="9" id="KW-0406">Ion transport</keyword>
<evidence type="ECO:0000256" key="5">
    <source>
        <dbReference type="ARBA" id="ARBA00022496"/>
    </source>
</evidence>
<evidence type="ECO:0000256" key="12">
    <source>
        <dbReference type="ARBA" id="ARBA00023170"/>
    </source>
</evidence>
<dbReference type="PANTHER" id="PTHR32552">
    <property type="entry name" value="FERRICHROME IRON RECEPTOR-RELATED"/>
    <property type="match status" value="1"/>
</dbReference>
<dbReference type="Gene3D" id="2.40.170.20">
    <property type="entry name" value="TonB-dependent receptor, beta-barrel domain"/>
    <property type="match status" value="1"/>
</dbReference>
<dbReference type="Gene3D" id="2.170.130.10">
    <property type="entry name" value="TonB-dependent receptor, plug domain"/>
    <property type="match status" value="1"/>
</dbReference>
<evidence type="ECO:0000256" key="13">
    <source>
        <dbReference type="ARBA" id="ARBA00023237"/>
    </source>
</evidence>
<evidence type="ECO:0000256" key="6">
    <source>
        <dbReference type="ARBA" id="ARBA00022692"/>
    </source>
</evidence>
<evidence type="ECO:0000259" key="16">
    <source>
        <dbReference type="Pfam" id="PF00593"/>
    </source>
</evidence>
<dbReference type="GO" id="GO:0038023">
    <property type="term" value="F:signaling receptor activity"/>
    <property type="evidence" value="ECO:0007669"/>
    <property type="project" value="InterPro"/>
</dbReference>
<feature type="domain" description="TonB-dependent receptor-like beta-barrel" evidence="16">
    <location>
        <begin position="250"/>
        <end position="692"/>
    </location>
</feature>
<organism evidence="18 19">
    <name type="scientific">Pseudomonas oryzihabitans</name>
    <dbReference type="NCBI Taxonomy" id="47885"/>
    <lineage>
        <taxon>Bacteria</taxon>
        <taxon>Pseudomonadati</taxon>
        <taxon>Pseudomonadota</taxon>
        <taxon>Gammaproteobacteria</taxon>
        <taxon>Pseudomonadales</taxon>
        <taxon>Pseudomonadaceae</taxon>
        <taxon>Pseudomonas</taxon>
    </lineage>
</organism>
<evidence type="ECO:0000313" key="18">
    <source>
        <dbReference type="EMBL" id="ALZ85108.1"/>
    </source>
</evidence>
<keyword evidence="5" id="KW-0410">Iron transport</keyword>
<keyword evidence="4 14" id="KW-1134">Transmembrane beta strand</keyword>
<dbReference type="InterPro" id="IPR039426">
    <property type="entry name" value="TonB-dep_rcpt-like"/>
</dbReference>
<evidence type="ECO:0000313" key="19">
    <source>
        <dbReference type="Proteomes" id="UP000064137"/>
    </source>
</evidence>
<keyword evidence="10 15" id="KW-0798">TonB box</keyword>
<dbReference type="CDD" id="cd01347">
    <property type="entry name" value="ligand_gated_channel"/>
    <property type="match status" value="1"/>
</dbReference>
<dbReference type="SUPFAM" id="SSF56935">
    <property type="entry name" value="Porins"/>
    <property type="match status" value="1"/>
</dbReference>
<name>A0A0U4X140_9PSED</name>
<accession>A0A0U4X140</accession>
<gene>
    <name evidence="18" type="ORF">APT59_13235</name>
</gene>
<comment type="similarity">
    <text evidence="2 14 15">Belongs to the TonB-dependent receptor family.</text>
</comment>
<dbReference type="Pfam" id="PF07715">
    <property type="entry name" value="Plug"/>
    <property type="match status" value="1"/>
</dbReference>
<dbReference type="InterPro" id="IPR012910">
    <property type="entry name" value="Plug_dom"/>
</dbReference>
<comment type="subcellular location">
    <subcellularLocation>
        <location evidence="1 14">Cell outer membrane</location>
        <topology evidence="1 14">Multi-pass membrane protein</topology>
    </subcellularLocation>
</comment>
<dbReference type="KEGG" id="por:APT59_13235"/>
<evidence type="ECO:0000256" key="9">
    <source>
        <dbReference type="ARBA" id="ARBA00023065"/>
    </source>
</evidence>
<protein>
    <submittedName>
        <fullName evidence="18">TonB-dependent receptor</fullName>
    </submittedName>
</protein>
<feature type="domain" description="TonB-dependent receptor plug" evidence="17">
    <location>
        <begin position="70"/>
        <end position="175"/>
    </location>
</feature>
<evidence type="ECO:0000256" key="7">
    <source>
        <dbReference type="ARBA" id="ARBA00022729"/>
    </source>
</evidence>
<evidence type="ECO:0000256" key="15">
    <source>
        <dbReference type="RuleBase" id="RU003357"/>
    </source>
</evidence>
<sequence>MNNVVAHGIHITLLAAAVAWQTQAVAQAKETPAAIAPTTITAEAEPSAVGPDVGYKANNSMAASKTSTPLAETPRSVSVVTQQRIKDQQAQTLTDILGYTPGIFAPPFAVGDGLAGDYFFIRGFNATDYGYGLYRDGLRVQGNRYDTTSEPYGLERVEVFRGPSSILYGENAPGGLVNLVSKRPTADSRSEVQASYGSNNRRQLGLDVSGPLTDDGSVLGRVVMLGRKSDTQVDHVPDDRFYIAPSITFNLSDSTALTLLSSYQRDRTAIELGYPAAGTLLDNPNGKISRHAMLGNPDWDKFERETWSLGYEFSHQFNEVWTFRQNSRYLQSRIDRHEIWPGALNQGGFGTTVAVSAYDRQNKSMVYSLDNQLEGKFDTGDFHHTLLLGAGYDRTSFSQDWNANDPRAPILVDVFNPAYAGDPATPLSVADSLLTQNLYGTYSQLQTKYDNWIFLLGGRMDWAQSEYRNRRTFAAAAQDESDWNHKFTWQTGLMYQFDNGLSPYVSYARGFVPVQQPPVNGPAFSPITSEQYEVGLKYEPKGWNTSVTASAFDLRKDNDVITENNLPRQVGASRSKGFELEVNSNLTDNLNWVTAYTYTDARITKDAPGSRFEDRQMSGVPRNFASSWLTYRFKDGALSGLRLSGGVRYIDSVSSYTTTYGKLDTGDVTLVDAGIGYDFGRHWSLDVNAKNLFDKEYVSGCNDAGRCYWGDERSVIGTVAYRW</sequence>
<dbReference type="AlphaFoldDB" id="A0A0U4X140"/>
<dbReference type="InterPro" id="IPR010105">
    <property type="entry name" value="TonB_sidphr_rcpt"/>
</dbReference>
<dbReference type="GO" id="GO:0015891">
    <property type="term" value="P:siderophore transport"/>
    <property type="evidence" value="ECO:0007669"/>
    <property type="project" value="InterPro"/>
</dbReference>
<dbReference type="GO" id="GO:0009279">
    <property type="term" value="C:cell outer membrane"/>
    <property type="evidence" value="ECO:0007669"/>
    <property type="project" value="UniProtKB-SubCell"/>
</dbReference>
<evidence type="ECO:0000256" key="3">
    <source>
        <dbReference type="ARBA" id="ARBA00022448"/>
    </source>
</evidence>